<dbReference type="InterPro" id="IPR009057">
    <property type="entry name" value="Homeodomain-like_sf"/>
</dbReference>
<gene>
    <name evidence="6" type="ORF">C8N24_2038</name>
</gene>
<reference evidence="6 7" key="1">
    <citation type="submission" date="2018-10" db="EMBL/GenBank/DDBJ databases">
        <title>Genomic Encyclopedia of Archaeal and Bacterial Type Strains, Phase II (KMG-II): from individual species to whole genera.</title>
        <authorList>
            <person name="Goeker M."/>
        </authorList>
    </citation>
    <scope>NUCLEOTIDE SEQUENCE [LARGE SCALE GENOMIC DNA]</scope>
    <source>
        <strain evidence="6 7">DSM 14954</strain>
    </source>
</reference>
<dbReference type="GO" id="GO:0003677">
    <property type="term" value="F:DNA binding"/>
    <property type="evidence" value="ECO:0007669"/>
    <property type="project" value="UniProtKB-UniRule"/>
</dbReference>
<comment type="caution">
    <text evidence="6">The sequence shown here is derived from an EMBL/GenBank/DDBJ whole genome shotgun (WGS) entry which is preliminary data.</text>
</comment>
<evidence type="ECO:0000256" key="4">
    <source>
        <dbReference type="PROSITE-ProRule" id="PRU00335"/>
    </source>
</evidence>
<accession>A0A660LD66</accession>
<keyword evidence="1" id="KW-0805">Transcription regulation</keyword>
<dbReference type="Gene3D" id="1.10.357.10">
    <property type="entry name" value="Tetracycline Repressor, domain 2"/>
    <property type="match status" value="1"/>
</dbReference>
<evidence type="ECO:0000256" key="1">
    <source>
        <dbReference type="ARBA" id="ARBA00023015"/>
    </source>
</evidence>
<organism evidence="6 7">
    <name type="scientific">Solirubrobacter pauli</name>
    <dbReference type="NCBI Taxonomy" id="166793"/>
    <lineage>
        <taxon>Bacteria</taxon>
        <taxon>Bacillati</taxon>
        <taxon>Actinomycetota</taxon>
        <taxon>Thermoleophilia</taxon>
        <taxon>Solirubrobacterales</taxon>
        <taxon>Solirubrobacteraceae</taxon>
        <taxon>Solirubrobacter</taxon>
    </lineage>
</organism>
<sequence>MSAGQVEETGGRRRRRTPEVAEAEIVAAAEALLRERTFRELTVDEVMRRTDLSRPSFYVYFRDRHHLMLRVVEHIGAELRTMSQRWYTGSGDGPAQAREAMEGFVEVYAQHGAVLRALADAATDDHEVERVYTGLVHEFVDVTARHIEKEIEAGRVLPLDPKETARALVWMMERYLNRSMGHEPRTRRETVAETLTTIWTRVLYGAS</sequence>
<dbReference type="InterPro" id="IPR001647">
    <property type="entry name" value="HTH_TetR"/>
</dbReference>
<dbReference type="InterPro" id="IPR036271">
    <property type="entry name" value="Tet_transcr_reg_TetR-rel_C_sf"/>
</dbReference>
<dbReference type="Proteomes" id="UP000278962">
    <property type="component" value="Unassembled WGS sequence"/>
</dbReference>
<proteinExistence type="predicted"/>
<dbReference type="AlphaFoldDB" id="A0A660LD66"/>
<evidence type="ECO:0000256" key="3">
    <source>
        <dbReference type="ARBA" id="ARBA00023163"/>
    </source>
</evidence>
<feature type="domain" description="HTH tetR-type" evidence="5">
    <location>
        <begin position="19"/>
        <end position="79"/>
    </location>
</feature>
<keyword evidence="2 4" id="KW-0238">DNA-binding</keyword>
<keyword evidence="3" id="KW-0804">Transcription</keyword>
<dbReference type="EMBL" id="RBIL01000001">
    <property type="protein sequence ID" value="RKQ92195.1"/>
    <property type="molecule type" value="Genomic_DNA"/>
</dbReference>
<protein>
    <submittedName>
        <fullName evidence="6">TetR family transcriptional regulator</fullName>
    </submittedName>
</protein>
<dbReference type="Gene3D" id="1.10.10.60">
    <property type="entry name" value="Homeodomain-like"/>
    <property type="match status" value="1"/>
</dbReference>
<evidence type="ECO:0000256" key="2">
    <source>
        <dbReference type="ARBA" id="ARBA00023125"/>
    </source>
</evidence>
<dbReference type="InterPro" id="IPR049397">
    <property type="entry name" value="EthR_C"/>
</dbReference>
<dbReference type="PANTHER" id="PTHR47506">
    <property type="entry name" value="TRANSCRIPTIONAL REGULATORY PROTEIN"/>
    <property type="match status" value="1"/>
</dbReference>
<evidence type="ECO:0000313" key="7">
    <source>
        <dbReference type="Proteomes" id="UP000278962"/>
    </source>
</evidence>
<dbReference type="SUPFAM" id="SSF48498">
    <property type="entry name" value="Tetracyclin repressor-like, C-terminal domain"/>
    <property type="match status" value="1"/>
</dbReference>
<name>A0A660LD66_9ACTN</name>
<evidence type="ECO:0000313" key="6">
    <source>
        <dbReference type="EMBL" id="RKQ92195.1"/>
    </source>
</evidence>
<feature type="DNA-binding region" description="H-T-H motif" evidence="4">
    <location>
        <begin position="42"/>
        <end position="61"/>
    </location>
</feature>
<dbReference type="PROSITE" id="PS50977">
    <property type="entry name" value="HTH_TETR_2"/>
    <property type="match status" value="1"/>
</dbReference>
<dbReference type="Pfam" id="PF00440">
    <property type="entry name" value="TetR_N"/>
    <property type="match status" value="1"/>
</dbReference>
<dbReference type="PANTHER" id="PTHR47506:SF1">
    <property type="entry name" value="HTH-TYPE TRANSCRIPTIONAL REGULATOR YJDC"/>
    <property type="match status" value="1"/>
</dbReference>
<dbReference type="SUPFAM" id="SSF46689">
    <property type="entry name" value="Homeodomain-like"/>
    <property type="match status" value="1"/>
</dbReference>
<evidence type="ECO:0000259" key="5">
    <source>
        <dbReference type="PROSITE" id="PS50977"/>
    </source>
</evidence>
<keyword evidence="7" id="KW-1185">Reference proteome</keyword>
<dbReference type="Pfam" id="PF21313">
    <property type="entry name" value="EthR_C"/>
    <property type="match status" value="1"/>
</dbReference>